<dbReference type="EMBL" id="JMCC02000073">
    <property type="protein sequence ID" value="KIG14425.1"/>
    <property type="molecule type" value="Genomic_DNA"/>
</dbReference>
<comment type="caution">
    <text evidence="2">The sequence shown here is derived from an EMBL/GenBank/DDBJ whole genome shotgun (WGS) entry which is preliminary data.</text>
</comment>
<dbReference type="InterPro" id="IPR011042">
    <property type="entry name" value="6-blade_b-propeller_TolB-like"/>
</dbReference>
<dbReference type="SUPFAM" id="SSF75011">
    <property type="entry name" value="3-carboxy-cis,cis-mucoante lactonizing enzyme"/>
    <property type="match status" value="1"/>
</dbReference>
<dbReference type="AlphaFoldDB" id="A0A0C2CXQ7"/>
<gene>
    <name evidence="2" type="ORF">DB30_06768</name>
</gene>
<dbReference type="Pfam" id="PF25021">
    <property type="entry name" value="TEN_NHL"/>
    <property type="match status" value="1"/>
</dbReference>
<evidence type="ECO:0000313" key="3">
    <source>
        <dbReference type="Proteomes" id="UP000031599"/>
    </source>
</evidence>
<evidence type="ECO:0000313" key="2">
    <source>
        <dbReference type="EMBL" id="KIG14425.1"/>
    </source>
</evidence>
<sequence>MLGAAALASWGAVVLTGCPGEPELPHCDPTVVGTICTIAGNGENGYDRNADDTVLDALEAKMSLPQDTLTSPDGSINILDWNNHRLRLLDTEGNLSWLAGRGELGGSLDDPANGDFNHPTNIIFDASGENIIIAAWHNSKIRTVNRATGVVSDTCGDGKRAYFGDGGDAASSSLDLPASLAFDPNGNLVIMDQANQVLRMVDPGGDIHLLAGQCIVDAPAPGGPGPCPDGVDPVQCPDGPNGPSGKFTCGDIDEYCSKPCTPGYSGDDIPAAQMRMAQPFGQSASPAGRILFDPAGNLLFADTANHLIRMIDTDGMVRRVAGTPPQSGVPQSGYAGDGGPALDAKLNFPVDLALADDGTLYFTDVYNHCVRAIDTDGMIRTAVGRCGESGFEGDGGPPEDALLNLPFGVEWADGRLLVSDTGNSVIRSILLP</sequence>
<accession>A0A0C2CXQ7</accession>
<name>A0A0C2CXQ7_9BACT</name>
<protein>
    <recommendedName>
        <fullName evidence="1">Teneurin NHL domain-containing protein</fullName>
    </recommendedName>
</protein>
<reference evidence="2 3" key="1">
    <citation type="submission" date="2014-12" db="EMBL/GenBank/DDBJ databases">
        <title>Genome assembly of Enhygromyxa salina DSM 15201.</title>
        <authorList>
            <person name="Sharma G."/>
            <person name="Subramanian S."/>
        </authorList>
    </citation>
    <scope>NUCLEOTIDE SEQUENCE [LARGE SCALE GENOMIC DNA]</scope>
    <source>
        <strain evidence="2 3">DSM 15201</strain>
    </source>
</reference>
<organism evidence="2 3">
    <name type="scientific">Enhygromyxa salina</name>
    <dbReference type="NCBI Taxonomy" id="215803"/>
    <lineage>
        <taxon>Bacteria</taxon>
        <taxon>Pseudomonadati</taxon>
        <taxon>Myxococcota</taxon>
        <taxon>Polyangia</taxon>
        <taxon>Nannocystales</taxon>
        <taxon>Nannocystaceae</taxon>
        <taxon>Enhygromyxa</taxon>
    </lineage>
</organism>
<dbReference type="PANTHER" id="PTHR46388:SF2">
    <property type="entry name" value="NHL REPEAT-CONTAINING PROTEIN 2"/>
    <property type="match status" value="1"/>
</dbReference>
<proteinExistence type="predicted"/>
<dbReference type="Gene3D" id="2.120.10.30">
    <property type="entry name" value="TolB, C-terminal domain"/>
    <property type="match status" value="4"/>
</dbReference>
<dbReference type="InterPro" id="IPR056822">
    <property type="entry name" value="TEN_NHL"/>
</dbReference>
<feature type="domain" description="Teneurin NHL" evidence="1">
    <location>
        <begin position="331"/>
        <end position="385"/>
    </location>
</feature>
<dbReference type="Proteomes" id="UP000031599">
    <property type="component" value="Unassembled WGS sequence"/>
</dbReference>
<dbReference type="PANTHER" id="PTHR46388">
    <property type="entry name" value="NHL REPEAT-CONTAINING PROTEIN 2"/>
    <property type="match status" value="1"/>
</dbReference>
<evidence type="ECO:0000259" key="1">
    <source>
        <dbReference type="Pfam" id="PF25021"/>
    </source>
</evidence>